<accession>A0AAW0X158</accession>
<dbReference type="Gene3D" id="1.10.1300.10">
    <property type="entry name" value="3'5'-cyclic nucleotide phosphodiesterase, catalytic domain"/>
    <property type="match status" value="1"/>
</dbReference>
<feature type="binding site" evidence="6">
    <location>
        <position position="690"/>
    </location>
    <ligand>
        <name>AMP</name>
        <dbReference type="ChEBI" id="CHEBI:456215"/>
    </ligand>
</feature>
<evidence type="ECO:0000256" key="5">
    <source>
        <dbReference type="PIRSR" id="PIRSR623088-1"/>
    </source>
</evidence>
<feature type="binding site" evidence="6">
    <location>
        <begin position="651"/>
        <end position="655"/>
    </location>
    <ligand>
        <name>AMP</name>
        <dbReference type="ChEBI" id="CHEBI:456215"/>
    </ligand>
</feature>
<dbReference type="Proteomes" id="UP001445076">
    <property type="component" value="Unassembled WGS sequence"/>
</dbReference>
<keyword evidence="2" id="KW-0140">cGMP</keyword>
<comment type="caution">
    <text evidence="11">The sequence shown here is derived from an EMBL/GenBank/DDBJ whole genome shotgun (WGS) entry which is preliminary data.</text>
</comment>
<evidence type="ECO:0000256" key="6">
    <source>
        <dbReference type="PIRSR" id="PIRSR623088-2"/>
    </source>
</evidence>
<dbReference type="PROSITE" id="PS00126">
    <property type="entry name" value="PDEASE_I_1"/>
    <property type="match status" value="1"/>
</dbReference>
<dbReference type="GO" id="GO:0046872">
    <property type="term" value="F:metal ion binding"/>
    <property type="evidence" value="ECO:0007669"/>
    <property type="project" value="UniProtKB-KW"/>
</dbReference>
<feature type="compositionally biased region" description="Acidic residues" evidence="9">
    <location>
        <begin position="922"/>
        <end position="933"/>
    </location>
</feature>
<dbReference type="FunFam" id="3.30.450.40:FF:000005">
    <property type="entry name" value="Phosphodiesterase"/>
    <property type="match status" value="1"/>
</dbReference>
<dbReference type="PANTHER" id="PTHR11347">
    <property type="entry name" value="CYCLIC NUCLEOTIDE PHOSPHODIESTERASE"/>
    <property type="match status" value="1"/>
</dbReference>
<feature type="binding site" evidence="7">
    <location>
        <position position="690"/>
    </location>
    <ligand>
        <name>Zn(2+)</name>
        <dbReference type="ChEBI" id="CHEBI:29105"/>
        <label>2</label>
    </ligand>
</feature>
<keyword evidence="12" id="KW-1185">Reference proteome</keyword>
<dbReference type="InterPro" id="IPR023088">
    <property type="entry name" value="PDEase"/>
</dbReference>
<evidence type="ECO:0000256" key="8">
    <source>
        <dbReference type="RuleBase" id="RU363067"/>
    </source>
</evidence>
<dbReference type="CDD" id="cd00077">
    <property type="entry name" value="HDc"/>
    <property type="match status" value="1"/>
</dbReference>
<evidence type="ECO:0000256" key="4">
    <source>
        <dbReference type="ARBA" id="ARBA00022801"/>
    </source>
</evidence>
<dbReference type="GO" id="GO:0007165">
    <property type="term" value="P:signal transduction"/>
    <property type="evidence" value="ECO:0007669"/>
    <property type="project" value="InterPro"/>
</dbReference>
<feature type="domain" description="PDEase" evidence="10">
    <location>
        <begin position="578"/>
        <end position="895"/>
    </location>
</feature>
<dbReference type="Pfam" id="PF00233">
    <property type="entry name" value="PDEase_I"/>
    <property type="match status" value="1"/>
</dbReference>
<feature type="region of interest" description="Disordered" evidence="9">
    <location>
        <begin position="895"/>
        <end position="946"/>
    </location>
</feature>
<evidence type="ECO:0000313" key="11">
    <source>
        <dbReference type="EMBL" id="KAK8738107.1"/>
    </source>
</evidence>
<organism evidence="11 12">
    <name type="scientific">Cherax quadricarinatus</name>
    <name type="common">Australian red claw crayfish</name>
    <dbReference type="NCBI Taxonomy" id="27406"/>
    <lineage>
        <taxon>Eukaryota</taxon>
        <taxon>Metazoa</taxon>
        <taxon>Ecdysozoa</taxon>
        <taxon>Arthropoda</taxon>
        <taxon>Crustacea</taxon>
        <taxon>Multicrustacea</taxon>
        <taxon>Malacostraca</taxon>
        <taxon>Eumalacostraca</taxon>
        <taxon>Eucarida</taxon>
        <taxon>Decapoda</taxon>
        <taxon>Pleocyemata</taxon>
        <taxon>Astacidea</taxon>
        <taxon>Parastacoidea</taxon>
        <taxon>Parastacidae</taxon>
        <taxon>Cherax</taxon>
    </lineage>
</organism>
<feature type="binding site" evidence="7">
    <location>
        <position position="655"/>
    </location>
    <ligand>
        <name>Zn(2+)</name>
        <dbReference type="ChEBI" id="CHEBI:29105"/>
        <label>1</label>
    </ligand>
</feature>
<dbReference type="InterPro" id="IPR002073">
    <property type="entry name" value="PDEase_catalytic_dom"/>
</dbReference>
<dbReference type="GO" id="GO:0004114">
    <property type="term" value="F:3',5'-cyclic-nucleotide phosphodiesterase activity"/>
    <property type="evidence" value="ECO:0007669"/>
    <property type="project" value="InterPro"/>
</dbReference>
<feature type="region of interest" description="Disordered" evidence="9">
    <location>
        <begin position="86"/>
        <end position="105"/>
    </location>
</feature>
<evidence type="ECO:0000256" key="2">
    <source>
        <dbReference type="ARBA" id="ARBA00022535"/>
    </source>
</evidence>
<evidence type="ECO:0000256" key="1">
    <source>
        <dbReference type="ARBA" id="ARBA00007648"/>
    </source>
</evidence>
<sequence length="946" mass="107353">MGLVCSGRCGLDTVGPEPDAHTPTRHSNKTTAPLQTLRREVPTGHSDRCVRRECQNRHEFNIQQTDRIQETDDLKEMPTRSLLVGESPAEDTDGLHNPPSGAGAPTLTLNGRPTMNQLDLSSTQEVTGEMVGQYLKTHPEFLEAWLMEQVELETLERWMIRRTQRDKQKSLENGTNVPMPTSAVPLKKVPSKIIRKTSLSRWKFCVHADKRKMLQELTTSLHVRPNKAHVLWELAHCISSAVNADGYNLYLADNTTDTLHHYLETKEGVELRGPGSSWSCEMGVGSWLCAWVASTRHAVRITGPSNDPRFPKGCPFLEEQEVEQALTMAVVQSNGELAAVLELYRRKGGDKFHEEDEEIVNSYLVWGGIALHYADLYHNMVKQRKLNEFILSVVKSIFQDMVSMDTLIMKVMNFAQKLVNADRASLFLVDAKNRQLYARIFDMGSEFDEDNPPQAFKEIRFPIGTGIAGIVALNGQVLNIPDAYADPRFNRTVDQLTGYVTKSILCMPIFIRGNVIGVMQMVNKAYGVFSKEDEESFEMFAIYCGLALHHAKLYDKIRRSEQKYKVALEVLSYHNSCTDDEFETLQADSLKNAQPGVDDYYFCPLYLEDMDKVRHAIYMFVDLFGLSRFDKECLIRFTLTVKKNYRRVPYHNWTHGFSVANSMYTIIKHAPKTFRPLECLALYIGSLCHDLDHRGKNNKFMLETESPLAAIYTTSTLEHHHFNQTVTILQQEGHNIFGKLTSNEYKQVLSNIKHCILATDLALFFPNKARLTKLVEDDFFDWENPDHRLLIEAIAMTACDLCASAKPWDVQVETVKVIFEEFYEQGDAEKAAGKNPIPMMDRTKTDEQAESQVGFLSGICIPCYELLHKLIPDTEPLLTGCKNNLQTWKQIAAEKKKVDNEKRDEDGKESVTGIEEASGEEKGEEIEEIDDDCTNAKADIENGNNT</sequence>
<dbReference type="AlphaFoldDB" id="A0AAW0X158"/>
<feature type="binding site" evidence="7">
    <location>
        <position position="689"/>
    </location>
    <ligand>
        <name>Zn(2+)</name>
        <dbReference type="ChEBI" id="CHEBI:29105"/>
        <label>1</label>
    </ligand>
</feature>
<reference evidence="11 12" key="1">
    <citation type="journal article" date="2024" name="BMC Genomics">
        <title>Genome assembly of redclaw crayfish (Cherax quadricarinatus) provides insights into its immune adaptation and hypoxia tolerance.</title>
        <authorList>
            <person name="Liu Z."/>
            <person name="Zheng J."/>
            <person name="Li H."/>
            <person name="Fang K."/>
            <person name="Wang S."/>
            <person name="He J."/>
            <person name="Zhou D."/>
            <person name="Weng S."/>
            <person name="Chi M."/>
            <person name="Gu Z."/>
            <person name="He J."/>
            <person name="Li F."/>
            <person name="Wang M."/>
        </authorList>
    </citation>
    <scope>NUCLEOTIDE SEQUENCE [LARGE SCALE GENOMIC DNA]</scope>
    <source>
        <strain evidence="11">ZL_2023a</strain>
    </source>
</reference>
<dbReference type="SUPFAM" id="SSF55781">
    <property type="entry name" value="GAF domain-like"/>
    <property type="match status" value="2"/>
</dbReference>
<dbReference type="PROSITE" id="PS51845">
    <property type="entry name" value="PDEASE_I_2"/>
    <property type="match status" value="1"/>
</dbReference>
<evidence type="ECO:0000256" key="7">
    <source>
        <dbReference type="PIRSR" id="PIRSR623088-3"/>
    </source>
</evidence>
<dbReference type="Gene3D" id="3.30.450.40">
    <property type="match status" value="2"/>
</dbReference>
<name>A0AAW0X158_CHEQU</name>
<dbReference type="PRINTS" id="PR00387">
    <property type="entry name" value="PDIESTERASE1"/>
</dbReference>
<evidence type="ECO:0000256" key="9">
    <source>
        <dbReference type="SAM" id="MobiDB-lite"/>
    </source>
</evidence>
<dbReference type="InterPro" id="IPR029016">
    <property type="entry name" value="GAF-like_dom_sf"/>
</dbReference>
<dbReference type="EMBL" id="JARKIK010000040">
    <property type="protein sequence ID" value="KAK8738107.1"/>
    <property type="molecule type" value="Genomic_DNA"/>
</dbReference>
<dbReference type="SMART" id="SM00065">
    <property type="entry name" value="GAF"/>
    <property type="match status" value="2"/>
</dbReference>
<keyword evidence="4 8" id="KW-0378">Hydrolase</keyword>
<evidence type="ECO:0000313" key="12">
    <source>
        <dbReference type="Proteomes" id="UP001445076"/>
    </source>
</evidence>
<dbReference type="FunFam" id="1.10.1300.10:FF:000003">
    <property type="entry name" value="Phosphodiesterase"/>
    <property type="match status" value="1"/>
</dbReference>
<dbReference type="EC" id="3.1.4.-" evidence="8"/>
<feature type="compositionally biased region" description="Basic and acidic residues" evidence="9">
    <location>
        <begin position="895"/>
        <end position="909"/>
    </location>
</feature>
<feature type="binding site" evidence="6">
    <location>
        <position position="800"/>
    </location>
    <ligand>
        <name>AMP</name>
        <dbReference type="ChEBI" id="CHEBI:456215"/>
    </ligand>
</feature>
<dbReference type="Pfam" id="PF01590">
    <property type="entry name" value="GAF"/>
    <property type="match status" value="2"/>
</dbReference>
<evidence type="ECO:0000259" key="10">
    <source>
        <dbReference type="PROSITE" id="PS51845"/>
    </source>
</evidence>
<evidence type="ECO:0000256" key="3">
    <source>
        <dbReference type="ARBA" id="ARBA00022723"/>
    </source>
</evidence>
<keyword evidence="3 7" id="KW-0479">Metal-binding</keyword>
<comment type="cofactor">
    <cofactor evidence="8">
        <name>a divalent metal cation</name>
        <dbReference type="ChEBI" id="CHEBI:60240"/>
    </cofactor>
    <text evidence="8">Binds 2 divalent metal cations per subunit. Site 1 may preferentially bind zinc ions, while site 2 has a preference for magnesium and/or manganese ions.</text>
</comment>
<dbReference type="InterPro" id="IPR003018">
    <property type="entry name" value="GAF"/>
</dbReference>
<comment type="similarity">
    <text evidence="1 8">Belongs to the cyclic nucleotide phosphodiesterase family.</text>
</comment>
<protein>
    <recommendedName>
        <fullName evidence="8">Phosphodiesterase</fullName>
        <ecNumber evidence="8">3.1.4.-</ecNumber>
    </recommendedName>
</protein>
<dbReference type="InterPro" id="IPR023174">
    <property type="entry name" value="PDEase_CS"/>
</dbReference>
<gene>
    <name evidence="11" type="ORF">OTU49_004045</name>
</gene>
<feature type="binding site" evidence="7">
    <location>
        <position position="800"/>
    </location>
    <ligand>
        <name>Zn(2+)</name>
        <dbReference type="ChEBI" id="CHEBI:29105"/>
        <label>1</label>
    </ligand>
</feature>
<feature type="binding site" evidence="7">
    <location>
        <position position="690"/>
    </location>
    <ligand>
        <name>Zn(2+)</name>
        <dbReference type="ChEBI" id="CHEBI:29105"/>
        <label>1</label>
    </ligand>
</feature>
<feature type="region of interest" description="Disordered" evidence="9">
    <location>
        <begin position="1"/>
        <end position="31"/>
    </location>
</feature>
<dbReference type="InterPro" id="IPR003607">
    <property type="entry name" value="HD/PDEase_dom"/>
</dbReference>
<feature type="active site" description="Proton donor" evidence="5">
    <location>
        <position position="651"/>
    </location>
</feature>
<dbReference type="SUPFAM" id="SSF109604">
    <property type="entry name" value="HD-domain/PDEase-like"/>
    <property type="match status" value="1"/>
</dbReference>
<feature type="binding site" evidence="6">
    <location>
        <position position="852"/>
    </location>
    <ligand>
        <name>AMP</name>
        <dbReference type="ChEBI" id="CHEBI:456215"/>
    </ligand>
</feature>
<dbReference type="InterPro" id="IPR036971">
    <property type="entry name" value="PDEase_catalytic_dom_sf"/>
</dbReference>
<dbReference type="SMART" id="SM00471">
    <property type="entry name" value="HDc"/>
    <property type="match status" value="1"/>
</dbReference>
<proteinExistence type="inferred from homology"/>